<proteinExistence type="predicted"/>
<dbReference type="GO" id="GO:0016042">
    <property type="term" value="P:lipid catabolic process"/>
    <property type="evidence" value="ECO:0007669"/>
    <property type="project" value="InterPro"/>
</dbReference>
<dbReference type="SUPFAM" id="SSF53474">
    <property type="entry name" value="alpha/beta-Hydrolases"/>
    <property type="match status" value="1"/>
</dbReference>
<evidence type="ECO:0000313" key="4">
    <source>
        <dbReference type="EMBL" id="KAK7264667.1"/>
    </source>
</evidence>
<dbReference type="CDD" id="cd00519">
    <property type="entry name" value="Lipase_3"/>
    <property type="match status" value="1"/>
</dbReference>
<dbReference type="Gene3D" id="3.40.50.1820">
    <property type="entry name" value="alpha/beta hydrolase"/>
    <property type="match status" value="1"/>
</dbReference>
<feature type="domain" description="Mono-/di-acylglycerol lipase N-terminal" evidence="3">
    <location>
        <begin position="45"/>
        <end position="113"/>
    </location>
</feature>
<comment type="caution">
    <text evidence="4">The sequence shown here is derived from an EMBL/GenBank/DDBJ whole genome shotgun (WGS) entry which is preliminary data.</text>
</comment>
<feature type="domain" description="Fungal lipase-type" evidence="2">
    <location>
        <begin position="172"/>
        <end position="309"/>
    </location>
</feature>
<dbReference type="PANTHER" id="PTHR46023">
    <property type="entry name" value="LIPASE CLASS 3 PROTEIN-LIKE"/>
    <property type="match status" value="1"/>
</dbReference>
<dbReference type="GO" id="GO:0016787">
    <property type="term" value="F:hydrolase activity"/>
    <property type="evidence" value="ECO:0007669"/>
    <property type="project" value="UniProtKB-KW"/>
</dbReference>
<dbReference type="AlphaFoldDB" id="A0AAN9I3L8"/>
<protein>
    <recommendedName>
        <fullName evidence="6">Sn1-specific diacylglycerol lipase alpha</fullName>
    </recommendedName>
</protein>
<evidence type="ECO:0000259" key="3">
    <source>
        <dbReference type="Pfam" id="PF03893"/>
    </source>
</evidence>
<evidence type="ECO:0000313" key="5">
    <source>
        <dbReference type="Proteomes" id="UP001359559"/>
    </source>
</evidence>
<dbReference type="InterPro" id="IPR005592">
    <property type="entry name" value="Mono/diacylglycerol_lipase_N"/>
</dbReference>
<keyword evidence="1" id="KW-0378">Hydrolase</keyword>
<dbReference type="EMBL" id="JAYKXN010000008">
    <property type="protein sequence ID" value="KAK7264667.1"/>
    <property type="molecule type" value="Genomic_DNA"/>
</dbReference>
<reference evidence="4 5" key="1">
    <citation type="submission" date="2024-01" db="EMBL/GenBank/DDBJ databases">
        <title>The genomes of 5 underutilized Papilionoideae crops provide insights into root nodulation and disease resistance.</title>
        <authorList>
            <person name="Yuan L."/>
        </authorList>
    </citation>
    <scope>NUCLEOTIDE SEQUENCE [LARGE SCALE GENOMIC DNA]</scope>
    <source>
        <strain evidence="4">LY-2023</strain>
        <tissue evidence="4">Leaf</tissue>
    </source>
</reference>
<dbReference type="Pfam" id="PF03893">
    <property type="entry name" value="Lipase3_N"/>
    <property type="match status" value="1"/>
</dbReference>
<sequence>MTAGAMATAAGAAVMLYLILRRNTARKEEEQSWRSRTWRVKRGEAPANVLESIATLSETLRFTYSETLGKWRIGDMAFGINYLMRKQGDLAVGSVYGGSGCVELKGGEVVAELHALLRLLTLCMLFSKKPFHVFLHSAGFSMDDVLLHQPKAQLLKPAFTIIRDTSSKCFLLLIRGTQSIKDTLTAATGAVVPFHHSILNDEAISNLVLGYAHCGMVAAARWIAKLCTPTLLKALNECPDFNVKIVGHSLGGGTAALLTYILREQKDLSSSICVTFAPAACMTWELAESGKHFITTVINNSDLVPTFSTSSVDDLRSEVAASSWLNDLWYQVEHTKVMSAVYRSATAFGCHLQFMSNAKDRIAGAAAILQPVTSGTQVVMKRAQTVAGAVVKTMSASHHNIGPLPESNLENIIENSPERTGETFLYEIEPMLNKDEPNSSIGGYGHDDMHEDEQLIHDDKYITTSAVDGITEGELLYELEKELKKQDNTLNVHAQEEEATAAKEIIEEEDELVDAAQSSNPITASDNLDSHRFYPPGKIMHIVSVPDDSGSNSVEENIKLYETPRQLYSKLRLSRTMINDHYMPMYKKMIQLLIRQLERDDKVK</sequence>
<evidence type="ECO:0008006" key="6">
    <source>
        <dbReference type="Google" id="ProtNLM"/>
    </source>
</evidence>
<accession>A0AAN9I3L8</accession>
<gene>
    <name evidence="4" type="ORF">RJT34_32277</name>
</gene>
<keyword evidence="5" id="KW-1185">Reference proteome</keyword>
<evidence type="ECO:0000256" key="1">
    <source>
        <dbReference type="ARBA" id="ARBA00022801"/>
    </source>
</evidence>
<evidence type="ECO:0000259" key="2">
    <source>
        <dbReference type="Pfam" id="PF01764"/>
    </source>
</evidence>
<dbReference type="InterPro" id="IPR002921">
    <property type="entry name" value="Fungal_lipase-type"/>
</dbReference>
<name>A0AAN9I3L8_CLITE</name>
<dbReference type="PANTHER" id="PTHR46023:SF6">
    <property type="entry name" value="LIPASE CLASS 3 FAMILY PROTEIN"/>
    <property type="match status" value="1"/>
</dbReference>
<dbReference type="Pfam" id="PF01764">
    <property type="entry name" value="Lipase_3"/>
    <property type="match status" value="1"/>
</dbReference>
<dbReference type="Proteomes" id="UP001359559">
    <property type="component" value="Unassembled WGS sequence"/>
</dbReference>
<dbReference type="InterPro" id="IPR029058">
    <property type="entry name" value="AB_hydrolase_fold"/>
</dbReference>
<organism evidence="4 5">
    <name type="scientific">Clitoria ternatea</name>
    <name type="common">Butterfly pea</name>
    <dbReference type="NCBI Taxonomy" id="43366"/>
    <lineage>
        <taxon>Eukaryota</taxon>
        <taxon>Viridiplantae</taxon>
        <taxon>Streptophyta</taxon>
        <taxon>Embryophyta</taxon>
        <taxon>Tracheophyta</taxon>
        <taxon>Spermatophyta</taxon>
        <taxon>Magnoliopsida</taxon>
        <taxon>eudicotyledons</taxon>
        <taxon>Gunneridae</taxon>
        <taxon>Pentapetalae</taxon>
        <taxon>rosids</taxon>
        <taxon>fabids</taxon>
        <taxon>Fabales</taxon>
        <taxon>Fabaceae</taxon>
        <taxon>Papilionoideae</taxon>
        <taxon>50 kb inversion clade</taxon>
        <taxon>NPAAA clade</taxon>
        <taxon>indigoferoid/millettioid clade</taxon>
        <taxon>Phaseoleae</taxon>
        <taxon>Clitoria</taxon>
    </lineage>
</organism>